<reference evidence="1" key="1">
    <citation type="journal article" date="2020" name="Stud. Mycol.">
        <title>101 Dothideomycetes genomes: a test case for predicting lifestyles and emergence of pathogens.</title>
        <authorList>
            <person name="Haridas S."/>
            <person name="Albert R."/>
            <person name="Binder M."/>
            <person name="Bloem J."/>
            <person name="Labutti K."/>
            <person name="Salamov A."/>
            <person name="Andreopoulos B."/>
            <person name="Baker S."/>
            <person name="Barry K."/>
            <person name="Bills G."/>
            <person name="Bluhm B."/>
            <person name="Cannon C."/>
            <person name="Castanera R."/>
            <person name="Culley D."/>
            <person name="Daum C."/>
            <person name="Ezra D."/>
            <person name="Gonzalez J."/>
            <person name="Henrissat B."/>
            <person name="Kuo A."/>
            <person name="Liang C."/>
            <person name="Lipzen A."/>
            <person name="Lutzoni F."/>
            <person name="Magnuson J."/>
            <person name="Mondo S."/>
            <person name="Nolan M."/>
            <person name="Ohm R."/>
            <person name="Pangilinan J."/>
            <person name="Park H.-J."/>
            <person name="Ramirez L."/>
            <person name="Alfaro M."/>
            <person name="Sun H."/>
            <person name="Tritt A."/>
            <person name="Yoshinaga Y."/>
            <person name="Zwiers L.-H."/>
            <person name="Turgeon B."/>
            <person name="Goodwin S."/>
            <person name="Spatafora J."/>
            <person name="Crous P."/>
            <person name="Grigoriev I."/>
        </authorList>
    </citation>
    <scope>NUCLEOTIDE SEQUENCE</scope>
    <source>
        <strain evidence="1">CBS 690.94</strain>
    </source>
</reference>
<evidence type="ECO:0000313" key="2">
    <source>
        <dbReference type="Proteomes" id="UP000799764"/>
    </source>
</evidence>
<dbReference type="Proteomes" id="UP000799764">
    <property type="component" value="Unassembled WGS sequence"/>
</dbReference>
<sequence>SIASTCRLSSSSSRGIRPCRVPKGAGSARWTAGASFRGTRHICICICICTPLYPRQILWIQVAETLHIAIN</sequence>
<protein>
    <submittedName>
        <fullName evidence="1">Uncharacterized protein</fullName>
    </submittedName>
</protein>
<comment type="caution">
    <text evidence="1">The sequence shown here is derived from an EMBL/GenBank/DDBJ whole genome shotgun (WGS) entry which is preliminary data.</text>
</comment>
<dbReference type="EMBL" id="MU001516">
    <property type="protein sequence ID" value="KAF2437486.1"/>
    <property type="molecule type" value="Genomic_DNA"/>
</dbReference>
<name>A0A9P4P6Q2_9PLEO</name>
<gene>
    <name evidence="1" type="ORF">P171DRAFT_400270</name>
</gene>
<evidence type="ECO:0000313" key="1">
    <source>
        <dbReference type="EMBL" id="KAF2437486.1"/>
    </source>
</evidence>
<feature type="non-terminal residue" evidence="1">
    <location>
        <position position="1"/>
    </location>
</feature>
<accession>A0A9P4P6Q2</accession>
<dbReference type="AlphaFoldDB" id="A0A9P4P6Q2"/>
<organism evidence="1 2">
    <name type="scientific">Karstenula rhodostoma CBS 690.94</name>
    <dbReference type="NCBI Taxonomy" id="1392251"/>
    <lineage>
        <taxon>Eukaryota</taxon>
        <taxon>Fungi</taxon>
        <taxon>Dikarya</taxon>
        <taxon>Ascomycota</taxon>
        <taxon>Pezizomycotina</taxon>
        <taxon>Dothideomycetes</taxon>
        <taxon>Pleosporomycetidae</taxon>
        <taxon>Pleosporales</taxon>
        <taxon>Massarineae</taxon>
        <taxon>Didymosphaeriaceae</taxon>
        <taxon>Karstenula</taxon>
    </lineage>
</organism>
<keyword evidence="2" id="KW-1185">Reference proteome</keyword>
<proteinExistence type="predicted"/>